<dbReference type="RefSeq" id="WP_036947084.1">
    <property type="nucleotide sequence ID" value="NZ_KN050764.1"/>
</dbReference>
<feature type="transmembrane region" description="Helical" evidence="5">
    <location>
        <begin position="12"/>
        <end position="35"/>
    </location>
</feature>
<accession>A0A0L6JM41</accession>
<dbReference type="Pfam" id="PF04138">
    <property type="entry name" value="GtrA_DPMS_TM"/>
    <property type="match status" value="1"/>
</dbReference>
<dbReference type="GO" id="GO:0000271">
    <property type="term" value="P:polysaccharide biosynthetic process"/>
    <property type="evidence" value="ECO:0007669"/>
    <property type="project" value="InterPro"/>
</dbReference>
<feature type="transmembrane region" description="Helical" evidence="5">
    <location>
        <begin position="87"/>
        <end position="112"/>
    </location>
</feature>
<feature type="transmembrane region" description="Helical" evidence="5">
    <location>
        <begin position="47"/>
        <end position="67"/>
    </location>
</feature>
<evidence type="ECO:0000313" key="7">
    <source>
        <dbReference type="EMBL" id="KNY26839.1"/>
    </source>
</evidence>
<evidence type="ECO:0000313" key="8">
    <source>
        <dbReference type="Proteomes" id="UP000036923"/>
    </source>
</evidence>
<evidence type="ECO:0000256" key="2">
    <source>
        <dbReference type="ARBA" id="ARBA00022692"/>
    </source>
</evidence>
<evidence type="ECO:0000256" key="3">
    <source>
        <dbReference type="ARBA" id="ARBA00022989"/>
    </source>
</evidence>
<keyword evidence="2 5" id="KW-0812">Transmembrane</keyword>
<evidence type="ECO:0000256" key="1">
    <source>
        <dbReference type="ARBA" id="ARBA00004141"/>
    </source>
</evidence>
<name>A0A0L6JM41_9FIRM</name>
<keyword evidence="8" id="KW-1185">Reference proteome</keyword>
<evidence type="ECO:0000256" key="4">
    <source>
        <dbReference type="ARBA" id="ARBA00023136"/>
    </source>
</evidence>
<feature type="transmembrane region" description="Helical" evidence="5">
    <location>
        <begin position="124"/>
        <end position="146"/>
    </location>
</feature>
<feature type="domain" description="GtrA/DPMS transmembrane" evidence="6">
    <location>
        <begin position="21"/>
        <end position="147"/>
    </location>
</feature>
<keyword evidence="3 5" id="KW-1133">Transmembrane helix</keyword>
<comment type="subcellular location">
    <subcellularLocation>
        <location evidence="1">Membrane</location>
        <topology evidence="1">Multi-pass membrane protein</topology>
    </subcellularLocation>
</comment>
<evidence type="ECO:0000256" key="5">
    <source>
        <dbReference type="SAM" id="Phobius"/>
    </source>
</evidence>
<reference evidence="8" key="1">
    <citation type="submission" date="2015-07" db="EMBL/GenBank/DDBJ databases">
        <title>Near-Complete Genome Sequence of the Cellulolytic Bacterium Bacteroides (Pseudobacteroides) cellulosolvens ATCC 35603.</title>
        <authorList>
            <person name="Dassa B."/>
            <person name="Utturkar S.M."/>
            <person name="Klingeman D.M."/>
            <person name="Hurt R.A."/>
            <person name="Keller M."/>
            <person name="Xu J."/>
            <person name="Reddy Y.H.K."/>
            <person name="Borovok I."/>
            <person name="Grinberg I.R."/>
            <person name="Lamed R."/>
            <person name="Zhivin O."/>
            <person name="Bayer E.A."/>
            <person name="Brown S.D."/>
        </authorList>
    </citation>
    <scope>NUCLEOTIDE SEQUENCE [LARGE SCALE GENOMIC DNA]</scope>
    <source>
        <strain evidence="8">DSM 2933</strain>
    </source>
</reference>
<gene>
    <name evidence="7" type="ORF">Bccel_2104</name>
</gene>
<dbReference type="InterPro" id="IPR007267">
    <property type="entry name" value="GtrA_DPMS_TM"/>
</dbReference>
<comment type="caution">
    <text evidence="7">The sequence shown here is derived from an EMBL/GenBank/DDBJ whole genome shotgun (WGS) entry which is preliminary data.</text>
</comment>
<proteinExistence type="predicted"/>
<dbReference type="OrthoDB" id="9794212at2"/>
<sequence length="157" mass="17867">MIKTALEKVKKLFLSKEFIVFLIIGGMSATLNFFTGFLFRQAFPGKYFYTISIWVGFTAGSISSFILNRLITFKAFDEKIYSQIVKFAVILVFSVAIASGIANILMITYYSLNISFITDKQAETLTRLASIGLTTFFNYPAIKFFSFRKINFKKDKA</sequence>
<organism evidence="7 8">
    <name type="scientific">Pseudobacteroides cellulosolvens ATCC 35603 = DSM 2933</name>
    <dbReference type="NCBI Taxonomy" id="398512"/>
    <lineage>
        <taxon>Bacteria</taxon>
        <taxon>Bacillati</taxon>
        <taxon>Bacillota</taxon>
        <taxon>Clostridia</taxon>
        <taxon>Eubacteriales</taxon>
        <taxon>Oscillospiraceae</taxon>
        <taxon>Pseudobacteroides</taxon>
    </lineage>
</organism>
<dbReference type="EMBL" id="LGTC01000001">
    <property type="protein sequence ID" value="KNY26839.1"/>
    <property type="molecule type" value="Genomic_DNA"/>
</dbReference>
<dbReference type="AlphaFoldDB" id="A0A0L6JM41"/>
<dbReference type="GO" id="GO:0016020">
    <property type="term" value="C:membrane"/>
    <property type="evidence" value="ECO:0007669"/>
    <property type="project" value="UniProtKB-SubCell"/>
</dbReference>
<dbReference type="Proteomes" id="UP000036923">
    <property type="component" value="Unassembled WGS sequence"/>
</dbReference>
<evidence type="ECO:0000259" key="6">
    <source>
        <dbReference type="Pfam" id="PF04138"/>
    </source>
</evidence>
<dbReference type="STRING" id="398512.Bccel_2104"/>
<keyword evidence="4 5" id="KW-0472">Membrane</keyword>
<protein>
    <submittedName>
        <fullName evidence="7">GtrA family protein</fullName>
    </submittedName>
</protein>